<dbReference type="Gene3D" id="1.20.120.580">
    <property type="entry name" value="bsu32300-like"/>
    <property type="match status" value="1"/>
</dbReference>
<sequence length="41" mass="4841">MVALRNVVIHQYFGVDLENIWKIITEDLPDLEEKVRSILET</sequence>
<dbReference type="Proteomes" id="UP000886101">
    <property type="component" value="Unassembled WGS sequence"/>
</dbReference>
<dbReference type="GO" id="GO:0110001">
    <property type="term" value="C:toxin-antitoxin complex"/>
    <property type="evidence" value="ECO:0007669"/>
    <property type="project" value="InterPro"/>
</dbReference>
<dbReference type="Pfam" id="PF01934">
    <property type="entry name" value="HepT-like"/>
    <property type="match status" value="1"/>
</dbReference>
<evidence type="ECO:0000313" key="5">
    <source>
        <dbReference type="EMBL" id="HHI97501.1"/>
    </source>
</evidence>
<keyword evidence="2" id="KW-0540">Nuclease</keyword>
<evidence type="ECO:0000256" key="4">
    <source>
        <dbReference type="ARBA" id="ARBA00024207"/>
    </source>
</evidence>
<dbReference type="GO" id="GO:0004540">
    <property type="term" value="F:RNA nuclease activity"/>
    <property type="evidence" value="ECO:0007669"/>
    <property type="project" value="InterPro"/>
</dbReference>
<evidence type="ECO:0000256" key="2">
    <source>
        <dbReference type="ARBA" id="ARBA00022722"/>
    </source>
</evidence>
<gene>
    <name evidence="5" type="ORF">ENJ96_06580</name>
</gene>
<dbReference type="GO" id="GO:0016787">
    <property type="term" value="F:hydrolase activity"/>
    <property type="evidence" value="ECO:0007669"/>
    <property type="project" value="UniProtKB-KW"/>
</dbReference>
<dbReference type="InterPro" id="IPR008201">
    <property type="entry name" value="HepT-like"/>
</dbReference>
<dbReference type="EMBL" id="DROK01000189">
    <property type="protein sequence ID" value="HHI97501.1"/>
    <property type="molecule type" value="Genomic_DNA"/>
</dbReference>
<keyword evidence="3" id="KW-0378">Hydrolase</keyword>
<protein>
    <submittedName>
        <fullName evidence="5">DUF86 domain-containing protein</fullName>
    </submittedName>
</protein>
<organism evidence="5">
    <name type="scientific">Thermodesulfatator atlanticus</name>
    <dbReference type="NCBI Taxonomy" id="501497"/>
    <lineage>
        <taxon>Bacteria</taxon>
        <taxon>Pseudomonadati</taxon>
        <taxon>Thermodesulfobacteriota</taxon>
        <taxon>Thermodesulfobacteria</taxon>
        <taxon>Thermodesulfobacteriales</taxon>
        <taxon>Thermodesulfatatoraceae</taxon>
        <taxon>Thermodesulfatator</taxon>
    </lineage>
</organism>
<evidence type="ECO:0000256" key="3">
    <source>
        <dbReference type="ARBA" id="ARBA00022801"/>
    </source>
</evidence>
<dbReference type="AlphaFoldDB" id="A0A7V5U309"/>
<feature type="non-terminal residue" evidence="5">
    <location>
        <position position="41"/>
    </location>
</feature>
<dbReference type="InterPro" id="IPR037038">
    <property type="entry name" value="HepT-like_sf"/>
</dbReference>
<evidence type="ECO:0000256" key="1">
    <source>
        <dbReference type="ARBA" id="ARBA00022649"/>
    </source>
</evidence>
<comment type="similarity">
    <text evidence="4">Belongs to the HepT RNase toxin family.</text>
</comment>
<keyword evidence="1" id="KW-1277">Toxin-antitoxin system</keyword>
<accession>A0A7V5U309</accession>
<name>A0A7V5U309_9BACT</name>
<reference evidence="5" key="1">
    <citation type="journal article" date="2020" name="mSystems">
        <title>Genome- and Community-Level Interaction Insights into Carbon Utilization and Element Cycling Functions of Hydrothermarchaeota in Hydrothermal Sediment.</title>
        <authorList>
            <person name="Zhou Z."/>
            <person name="Liu Y."/>
            <person name="Xu W."/>
            <person name="Pan J."/>
            <person name="Luo Z.H."/>
            <person name="Li M."/>
        </authorList>
    </citation>
    <scope>NUCLEOTIDE SEQUENCE [LARGE SCALE GENOMIC DNA]</scope>
    <source>
        <strain evidence="5">HyVt-533</strain>
    </source>
</reference>
<proteinExistence type="inferred from homology"/>
<comment type="caution">
    <text evidence="5">The sequence shown here is derived from an EMBL/GenBank/DDBJ whole genome shotgun (WGS) entry which is preliminary data.</text>
</comment>